<comment type="subcellular location">
    <subcellularLocation>
        <location evidence="1">Membrane</location>
        <topology evidence="1">Multi-pass membrane protein</topology>
    </subcellularLocation>
</comment>
<reference evidence="7 8" key="1">
    <citation type="submission" date="2020-08" db="EMBL/GenBank/DDBJ databases">
        <title>Sequencing the genomes of 1000 actinobacteria strains.</title>
        <authorList>
            <person name="Klenk H.-P."/>
        </authorList>
    </citation>
    <scope>NUCLEOTIDE SEQUENCE [LARGE SCALE GENOMIC DNA]</scope>
    <source>
        <strain evidence="7 8">DSM 45298</strain>
    </source>
</reference>
<keyword evidence="8" id="KW-1185">Reference proteome</keyword>
<feature type="transmembrane region" description="Helical" evidence="6">
    <location>
        <begin position="16"/>
        <end position="36"/>
    </location>
</feature>
<keyword evidence="5 6" id="KW-0472">Membrane</keyword>
<protein>
    <submittedName>
        <fullName evidence="7">Uncharacterized protein</fullName>
    </submittedName>
</protein>
<sequence>MSEDVGTPPVGNPAAIGLPSFVVGSIALGLVLVGYVPATATGASIPIIFAATGVGLIVAAVWSAVVGASAVAAIFGIFSGFWLSYAILVIGLTHNWYGIDPADAVATQKLFLLAWLIVIVVLTLATLRLPSAFTLLFALIDVALLLVLLGTANASTALTKTGGWVVLAFALVGVYLFFDVMSQATGGKALPGGRPLLGSRRS</sequence>
<dbReference type="EMBL" id="JACIFP010000001">
    <property type="protein sequence ID" value="MBB4136320.1"/>
    <property type="molecule type" value="Genomic_DNA"/>
</dbReference>
<evidence type="ECO:0000313" key="8">
    <source>
        <dbReference type="Proteomes" id="UP000551501"/>
    </source>
</evidence>
<dbReference type="InterPro" id="IPR051633">
    <property type="entry name" value="AceTr"/>
</dbReference>
<keyword evidence="4 6" id="KW-1133">Transmembrane helix</keyword>
<evidence type="ECO:0000256" key="2">
    <source>
        <dbReference type="ARBA" id="ARBA00005587"/>
    </source>
</evidence>
<feature type="transmembrane region" description="Helical" evidence="6">
    <location>
        <begin position="43"/>
        <end position="65"/>
    </location>
</feature>
<evidence type="ECO:0000256" key="3">
    <source>
        <dbReference type="ARBA" id="ARBA00022692"/>
    </source>
</evidence>
<dbReference type="InterPro" id="IPR000791">
    <property type="entry name" value="Gpr1/Fun34/SatP-like"/>
</dbReference>
<dbReference type="PANTHER" id="PTHR31123">
    <property type="entry name" value="ACCUMULATION OF DYADS PROTEIN 2-RELATED"/>
    <property type="match status" value="1"/>
</dbReference>
<organism evidence="7 8">
    <name type="scientific">Gordonia humi</name>
    <dbReference type="NCBI Taxonomy" id="686429"/>
    <lineage>
        <taxon>Bacteria</taxon>
        <taxon>Bacillati</taxon>
        <taxon>Actinomycetota</taxon>
        <taxon>Actinomycetes</taxon>
        <taxon>Mycobacteriales</taxon>
        <taxon>Gordoniaceae</taxon>
        <taxon>Gordonia</taxon>
    </lineage>
</organism>
<feature type="transmembrane region" description="Helical" evidence="6">
    <location>
        <begin position="133"/>
        <end position="154"/>
    </location>
</feature>
<dbReference type="Pfam" id="PF01184">
    <property type="entry name" value="Gpr1_Fun34_YaaH"/>
    <property type="match status" value="1"/>
</dbReference>
<name>A0A840F7Y4_9ACTN</name>
<evidence type="ECO:0000313" key="7">
    <source>
        <dbReference type="EMBL" id="MBB4136320.1"/>
    </source>
</evidence>
<evidence type="ECO:0000256" key="1">
    <source>
        <dbReference type="ARBA" id="ARBA00004141"/>
    </source>
</evidence>
<evidence type="ECO:0000256" key="5">
    <source>
        <dbReference type="ARBA" id="ARBA00023136"/>
    </source>
</evidence>
<comment type="similarity">
    <text evidence="2">Belongs to the acetate uptake transporter (AceTr) (TC 2.A.96) family.</text>
</comment>
<dbReference type="PANTHER" id="PTHR31123:SF1">
    <property type="entry name" value="ACCUMULATION OF DYADS PROTEIN 2-RELATED"/>
    <property type="match status" value="1"/>
</dbReference>
<evidence type="ECO:0000256" key="4">
    <source>
        <dbReference type="ARBA" id="ARBA00022989"/>
    </source>
</evidence>
<dbReference type="Proteomes" id="UP000551501">
    <property type="component" value="Unassembled WGS sequence"/>
</dbReference>
<dbReference type="GO" id="GO:0015123">
    <property type="term" value="F:acetate transmembrane transporter activity"/>
    <property type="evidence" value="ECO:0007669"/>
    <property type="project" value="TreeGrafter"/>
</dbReference>
<dbReference type="RefSeq" id="WP_183371305.1">
    <property type="nucleotide sequence ID" value="NZ_BAABHL010000043.1"/>
</dbReference>
<dbReference type="AlphaFoldDB" id="A0A840F7Y4"/>
<comment type="caution">
    <text evidence="7">The sequence shown here is derived from an EMBL/GenBank/DDBJ whole genome shotgun (WGS) entry which is preliminary data.</text>
</comment>
<dbReference type="GO" id="GO:0005886">
    <property type="term" value="C:plasma membrane"/>
    <property type="evidence" value="ECO:0007669"/>
    <property type="project" value="TreeGrafter"/>
</dbReference>
<feature type="transmembrane region" description="Helical" evidence="6">
    <location>
        <begin position="110"/>
        <end position="127"/>
    </location>
</feature>
<proteinExistence type="inferred from homology"/>
<keyword evidence="3 6" id="KW-0812">Transmembrane</keyword>
<gene>
    <name evidence="7" type="ORF">BKA16_002872</name>
</gene>
<evidence type="ECO:0000256" key="6">
    <source>
        <dbReference type="SAM" id="Phobius"/>
    </source>
</evidence>
<feature type="transmembrane region" description="Helical" evidence="6">
    <location>
        <begin position="161"/>
        <end position="178"/>
    </location>
</feature>
<accession>A0A840F7Y4</accession>
<feature type="transmembrane region" description="Helical" evidence="6">
    <location>
        <begin position="71"/>
        <end position="98"/>
    </location>
</feature>